<gene>
    <name evidence="6" type="ORF">AWB69_05382</name>
</gene>
<keyword evidence="3" id="KW-0238">DNA-binding</keyword>
<dbReference type="Proteomes" id="UP000054683">
    <property type="component" value="Unassembled WGS sequence"/>
</dbReference>
<dbReference type="PRINTS" id="PR00039">
    <property type="entry name" value="HTHLYSR"/>
</dbReference>
<evidence type="ECO:0000313" key="6">
    <source>
        <dbReference type="EMBL" id="SAL52164.1"/>
    </source>
</evidence>
<dbReference type="EMBL" id="FCOK02000042">
    <property type="protein sequence ID" value="SAL52164.1"/>
    <property type="molecule type" value="Genomic_DNA"/>
</dbReference>
<dbReference type="Gene3D" id="1.10.10.10">
    <property type="entry name" value="Winged helix-like DNA-binding domain superfamily/Winged helix DNA-binding domain"/>
    <property type="match status" value="1"/>
</dbReference>
<proteinExistence type="inferred from homology"/>
<dbReference type="Pfam" id="PF00126">
    <property type="entry name" value="HTH_1"/>
    <property type="match status" value="1"/>
</dbReference>
<dbReference type="SUPFAM" id="SSF46785">
    <property type="entry name" value="Winged helix' DNA-binding domain"/>
    <property type="match status" value="1"/>
</dbReference>
<dbReference type="Gene3D" id="3.40.190.290">
    <property type="match status" value="1"/>
</dbReference>
<dbReference type="PANTHER" id="PTHR30419">
    <property type="entry name" value="HTH-TYPE TRANSCRIPTIONAL REGULATOR YBHD"/>
    <property type="match status" value="1"/>
</dbReference>
<keyword evidence="2" id="KW-0805">Transcription regulation</keyword>
<dbReference type="GO" id="GO:0005829">
    <property type="term" value="C:cytosol"/>
    <property type="evidence" value="ECO:0007669"/>
    <property type="project" value="TreeGrafter"/>
</dbReference>
<comment type="similarity">
    <text evidence="1">Belongs to the LysR transcriptional regulatory family.</text>
</comment>
<dbReference type="GO" id="GO:0003700">
    <property type="term" value="F:DNA-binding transcription factor activity"/>
    <property type="evidence" value="ECO:0007669"/>
    <property type="project" value="InterPro"/>
</dbReference>
<dbReference type="InterPro" id="IPR036388">
    <property type="entry name" value="WH-like_DNA-bd_sf"/>
</dbReference>
<dbReference type="InterPro" id="IPR050950">
    <property type="entry name" value="HTH-type_LysR_regulators"/>
</dbReference>
<evidence type="ECO:0000259" key="5">
    <source>
        <dbReference type="PROSITE" id="PS50931"/>
    </source>
</evidence>
<dbReference type="RefSeq" id="WP_062089736.1">
    <property type="nucleotide sequence ID" value="NZ_FCOK02000042.1"/>
</dbReference>
<reference evidence="6 7" key="1">
    <citation type="submission" date="2016-01" db="EMBL/GenBank/DDBJ databases">
        <authorList>
            <person name="Oliw E.H."/>
        </authorList>
    </citation>
    <scope>NUCLEOTIDE SEQUENCE [LARGE SCALE GENOMIC DNA]</scope>
    <source>
        <strain evidence="6">LMG 27134</strain>
    </source>
</reference>
<sequence>MFIRQLEYLVTLAREKHFARAAEACHVSQPALSSAIRTLEAELGLVIVERTRRFVGFTEDGERVLGWARQTLASLQNMRHDASAAQVRLIGTLRIGAIPTIMPVTTRMLAPCMREHPHMRYEVRSLSSDAILRQLDEYELDVGLTYLDDQVQAGFSVLPLYFERYLLLSPTSADDRFDTGTAQWSGLGGLPLGLLTATMQNRQVINAAFRREGVQPTVVLETDSLLSLYAHVQHAGLFSVFPHSLLSVLPAGSGVRASLLLPELTRRIGLIARNRNALPPLVAAMWKAAEQLDLQGEFDALLPEAAHASQGAATV</sequence>
<dbReference type="InterPro" id="IPR000847">
    <property type="entry name" value="LysR_HTH_N"/>
</dbReference>
<dbReference type="PANTHER" id="PTHR30419:SF31">
    <property type="entry name" value="BLR3139 PROTEIN"/>
    <property type="match status" value="1"/>
</dbReference>
<evidence type="ECO:0000256" key="4">
    <source>
        <dbReference type="ARBA" id="ARBA00023163"/>
    </source>
</evidence>
<organism evidence="6 7">
    <name type="scientific">Caballeronia udeis</name>
    <dbReference type="NCBI Taxonomy" id="1232866"/>
    <lineage>
        <taxon>Bacteria</taxon>
        <taxon>Pseudomonadati</taxon>
        <taxon>Pseudomonadota</taxon>
        <taxon>Betaproteobacteria</taxon>
        <taxon>Burkholderiales</taxon>
        <taxon>Burkholderiaceae</taxon>
        <taxon>Caballeronia</taxon>
    </lineage>
</organism>
<dbReference type="FunFam" id="1.10.10.10:FF:000001">
    <property type="entry name" value="LysR family transcriptional regulator"/>
    <property type="match status" value="1"/>
</dbReference>
<evidence type="ECO:0000256" key="2">
    <source>
        <dbReference type="ARBA" id="ARBA00023015"/>
    </source>
</evidence>
<dbReference type="AlphaFoldDB" id="A0A158I6G7"/>
<accession>A0A158I6G7</accession>
<dbReference type="Pfam" id="PF03466">
    <property type="entry name" value="LysR_substrate"/>
    <property type="match status" value="1"/>
</dbReference>
<dbReference type="CDD" id="cd05466">
    <property type="entry name" value="PBP2_LTTR_substrate"/>
    <property type="match status" value="1"/>
</dbReference>
<keyword evidence="4" id="KW-0804">Transcription</keyword>
<name>A0A158I6G7_9BURK</name>
<dbReference type="SUPFAM" id="SSF53850">
    <property type="entry name" value="Periplasmic binding protein-like II"/>
    <property type="match status" value="1"/>
</dbReference>
<dbReference type="OrthoDB" id="9775392at2"/>
<dbReference type="InterPro" id="IPR005119">
    <property type="entry name" value="LysR_subst-bd"/>
</dbReference>
<protein>
    <submittedName>
        <fullName evidence="6">MerR family transcriptional regulator</fullName>
    </submittedName>
</protein>
<evidence type="ECO:0000256" key="1">
    <source>
        <dbReference type="ARBA" id="ARBA00009437"/>
    </source>
</evidence>
<dbReference type="InterPro" id="IPR036390">
    <property type="entry name" value="WH_DNA-bd_sf"/>
</dbReference>
<evidence type="ECO:0000256" key="3">
    <source>
        <dbReference type="ARBA" id="ARBA00023125"/>
    </source>
</evidence>
<feature type="domain" description="HTH lysR-type" evidence="5">
    <location>
        <begin position="1"/>
        <end position="58"/>
    </location>
</feature>
<dbReference type="GO" id="GO:0003677">
    <property type="term" value="F:DNA binding"/>
    <property type="evidence" value="ECO:0007669"/>
    <property type="project" value="UniProtKB-KW"/>
</dbReference>
<dbReference type="PROSITE" id="PS50931">
    <property type="entry name" value="HTH_LYSR"/>
    <property type="match status" value="1"/>
</dbReference>
<evidence type="ECO:0000313" key="7">
    <source>
        <dbReference type="Proteomes" id="UP000054683"/>
    </source>
</evidence>